<keyword evidence="2" id="KW-1133">Transmembrane helix</keyword>
<keyword evidence="4" id="KW-1185">Reference proteome</keyword>
<dbReference type="EMBL" id="JACONZ010000003">
    <property type="protein sequence ID" value="MBC5581652.1"/>
    <property type="molecule type" value="Genomic_DNA"/>
</dbReference>
<reference evidence="3" key="1">
    <citation type="submission" date="2020-08" db="EMBL/GenBank/DDBJ databases">
        <title>Genome public.</title>
        <authorList>
            <person name="Liu C."/>
            <person name="Sun Q."/>
        </authorList>
    </citation>
    <scope>NUCLEOTIDE SEQUENCE</scope>
    <source>
        <strain evidence="3">BX8</strain>
    </source>
</reference>
<evidence type="ECO:0000313" key="4">
    <source>
        <dbReference type="Proteomes" id="UP000659630"/>
    </source>
</evidence>
<feature type="region of interest" description="Disordered" evidence="1">
    <location>
        <begin position="223"/>
        <end position="250"/>
    </location>
</feature>
<keyword evidence="2" id="KW-0812">Transmembrane</keyword>
<sequence length="250" mass="28597">MSHSIANAPGERSFAHGKNWYKIFWVFFIGCLIGYGCEMVFAYLKNGYWVERTGLIYGPFNQIYGLGAVIFMLSLYHIRRANAGIIFLASAFSGAAFEWVCSWVQEQVFHSVSWEYSDTPANLGGRTNLFFSICWGLMGMIFIRNIYPTLSRVIERIPNRIGKPLTWCLAVFMAFDLLISGLAVARWAERTYGYDVPPTNAVNAFLDKNYPDEFMSATYTSMEFRRPDDPPAEREEQKEQEKQEGQDKAA</sequence>
<protein>
    <submittedName>
        <fullName evidence="3">ABC transporter permease</fullName>
    </submittedName>
</protein>
<comment type="caution">
    <text evidence="3">The sequence shown here is derived from an EMBL/GenBank/DDBJ whole genome shotgun (WGS) entry which is preliminary data.</text>
</comment>
<proteinExistence type="predicted"/>
<accession>A0A923IA11</accession>
<feature type="transmembrane region" description="Helical" evidence="2">
    <location>
        <begin position="85"/>
        <end position="105"/>
    </location>
</feature>
<feature type="transmembrane region" description="Helical" evidence="2">
    <location>
        <begin position="125"/>
        <end position="143"/>
    </location>
</feature>
<feature type="transmembrane region" description="Helical" evidence="2">
    <location>
        <begin position="20"/>
        <end position="44"/>
    </location>
</feature>
<evidence type="ECO:0000256" key="1">
    <source>
        <dbReference type="SAM" id="MobiDB-lite"/>
    </source>
</evidence>
<dbReference type="AlphaFoldDB" id="A0A923IA11"/>
<evidence type="ECO:0000313" key="3">
    <source>
        <dbReference type="EMBL" id="MBC5581652.1"/>
    </source>
</evidence>
<keyword evidence="2" id="KW-0472">Membrane</keyword>
<dbReference type="Proteomes" id="UP000659630">
    <property type="component" value="Unassembled WGS sequence"/>
</dbReference>
<feature type="transmembrane region" description="Helical" evidence="2">
    <location>
        <begin position="164"/>
        <end position="188"/>
    </location>
</feature>
<feature type="transmembrane region" description="Helical" evidence="2">
    <location>
        <begin position="56"/>
        <end position="78"/>
    </location>
</feature>
<dbReference type="RefSeq" id="WP_186888022.1">
    <property type="nucleotide sequence ID" value="NZ_JACONZ010000003.1"/>
</dbReference>
<dbReference type="InterPro" id="IPR010540">
    <property type="entry name" value="CmpB_TMEM229"/>
</dbReference>
<name>A0A923IA11_9FIRM</name>
<evidence type="ECO:0000256" key="2">
    <source>
        <dbReference type="SAM" id="Phobius"/>
    </source>
</evidence>
<dbReference type="Pfam" id="PF06541">
    <property type="entry name" value="ABC_trans_CmpB"/>
    <property type="match status" value="1"/>
</dbReference>
<organism evidence="3 4">
    <name type="scientific">Anaerofilum hominis</name>
    <dbReference type="NCBI Taxonomy" id="2763016"/>
    <lineage>
        <taxon>Bacteria</taxon>
        <taxon>Bacillati</taxon>
        <taxon>Bacillota</taxon>
        <taxon>Clostridia</taxon>
        <taxon>Eubacteriales</taxon>
        <taxon>Oscillospiraceae</taxon>
        <taxon>Anaerofilum</taxon>
    </lineage>
</organism>
<gene>
    <name evidence="3" type="ORF">H8S23_09050</name>
</gene>